<dbReference type="InterPro" id="IPR012877">
    <property type="entry name" value="Dhs-27"/>
</dbReference>
<proteinExistence type="predicted"/>
<dbReference type="Pfam" id="PF07914">
    <property type="entry name" value="DUF1679"/>
    <property type="match status" value="1"/>
</dbReference>
<name>A0AAN4Z3I4_9BILA</name>
<evidence type="ECO:0000259" key="1">
    <source>
        <dbReference type="SMART" id="SM00587"/>
    </source>
</evidence>
<dbReference type="InterPro" id="IPR052961">
    <property type="entry name" value="Oxido-Kinase-like_Enzymes"/>
</dbReference>
<reference evidence="3" key="1">
    <citation type="submission" date="2022-10" db="EMBL/GenBank/DDBJ databases">
        <title>Genome assembly of Pristionchus species.</title>
        <authorList>
            <person name="Yoshida K."/>
            <person name="Sommer R.J."/>
        </authorList>
    </citation>
    <scope>NUCLEOTIDE SEQUENCE [LARGE SCALE GENOMIC DNA]</scope>
    <source>
        <strain evidence="3">RS5460</strain>
    </source>
</reference>
<dbReference type="SMART" id="SM00587">
    <property type="entry name" value="CHK"/>
    <property type="match status" value="1"/>
</dbReference>
<accession>A0AAN4Z3I4</accession>
<dbReference type="AlphaFoldDB" id="A0AAN4Z3I4"/>
<dbReference type="InterPro" id="IPR011009">
    <property type="entry name" value="Kinase-like_dom_sf"/>
</dbReference>
<keyword evidence="3" id="KW-1185">Reference proteome</keyword>
<dbReference type="PANTHER" id="PTHR23020">
    <property type="entry name" value="UNCHARACTERIZED NUCLEAR HORMONE RECEPTOR-RELATED"/>
    <property type="match status" value="1"/>
</dbReference>
<feature type="domain" description="CHK kinase-like" evidence="1">
    <location>
        <begin position="149"/>
        <end position="333"/>
    </location>
</feature>
<dbReference type="Gene3D" id="3.90.1200.10">
    <property type="match status" value="1"/>
</dbReference>
<evidence type="ECO:0000313" key="3">
    <source>
        <dbReference type="Proteomes" id="UP001328107"/>
    </source>
</evidence>
<dbReference type="PANTHER" id="PTHR23020:SF8">
    <property type="entry name" value="CHK KINASE-LIKE DOMAIN-CONTAINING PROTEIN"/>
    <property type="match status" value="1"/>
</dbReference>
<dbReference type="InterPro" id="IPR015897">
    <property type="entry name" value="CHK_kinase-like"/>
</dbReference>
<dbReference type="EMBL" id="BTRK01000001">
    <property type="protein sequence ID" value="GMR30595.1"/>
    <property type="molecule type" value="Genomic_DNA"/>
</dbReference>
<comment type="caution">
    <text evidence="2">The sequence shown here is derived from an EMBL/GenBank/DDBJ whole genome shotgun (WGS) entry which is preliminary data.</text>
</comment>
<dbReference type="Proteomes" id="UP001328107">
    <property type="component" value="Unassembled WGS sequence"/>
</dbReference>
<evidence type="ECO:0000313" key="2">
    <source>
        <dbReference type="EMBL" id="GMR30595.1"/>
    </source>
</evidence>
<dbReference type="SUPFAM" id="SSF56112">
    <property type="entry name" value="Protein kinase-like (PK-like)"/>
    <property type="match status" value="1"/>
</dbReference>
<feature type="non-terminal residue" evidence="2">
    <location>
        <position position="1"/>
    </location>
</feature>
<gene>
    <name evidence="2" type="ORF">PMAYCL1PPCAC_00790</name>
</gene>
<organism evidence="2 3">
    <name type="scientific">Pristionchus mayeri</name>
    <dbReference type="NCBI Taxonomy" id="1317129"/>
    <lineage>
        <taxon>Eukaryota</taxon>
        <taxon>Metazoa</taxon>
        <taxon>Ecdysozoa</taxon>
        <taxon>Nematoda</taxon>
        <taxon>Chromadorea</taxon>
        <taxon>Rhabditida</taxon>
        <taxon>Rhabditina</taxon>
        <taxon>Diplogasteromorpha</taxon>
        <taxon>Diplogasteroidea</taxon>
        <taxon>Neodiplogasteridae</taxon>
        <taxon>Pristionchus</taxon>
    </lineage>
</organism>
<protein>
    <recommendedName>
        <fullName evidence="1">CHK kinase-like domain-containing protein</fullName>
    </recommendedName>
</protein>
<sequence length="421" mass="48362">SNMKQEANDIFNLSCSSWEEIEEELKSALNTNARFGQRRSIVRIGENCGFMSVCCLFRPDWIECTEEEKYLLPSKLVYKFSYSGGLEAVAHQLLGCNLNEEVIYEALRKSNNCEGLFYSLLSPSTANWLHVPAPLCYKEIAEDGDVGHLMMEHIQGTSFDCPDHCTIAEVEQIISSIARLQSLSSKDKLDQQKEFKWNPWKTIGTCVLTKAVARKVVAEIPGFYGSEFEPLIRKMLFSLDEFYDADAPMRELKEISPVLVHGDLWQSNLMWDIGSDSTRQLKTILDWQSTHVGSPAEDLVFLLICLLSGEDRRYHWRSLLSFLYQSIEREMAPAKPSFTLDDLLGSYIRLFPVLGFITLMRFSVIFKCSLPCLNDEDRIKFSERMSRKLFLLAEDVVSSFESIRKREKIHLPRHHIHVVSI</sequence>